<evidence type="ECO:0000313" key="3">
    <source>
        <dbReference type="EMBL" id="SFH07979.1"/>
    </source>
</evidence>
<reference evidence="4" key="1">
    <citation type="submission" date="2016-10" db="EMBL/GenBank/DDBJ databases">
        <authorList>
            <person name="Varghese N."/>
            <person name="Submissions S."/>
        </authorList>
    </citation>
    <scope>NUCLEOTIDE SEQUENCE [LARGE SCALE GENOMIC DNA]</scope>
    <source>
        <strain evidence="4">DSM 19315</strain>
    </source>
</reference>
<protein>
    <submittedName>
        <fullName evidence="3">Nucleoside-diphosphate-sugar epimerase</fullName>
    </submittedName>
</protein>
<dbReference type="RefSeq" id="WP_092793948.1">
    <property type="nucleotide sequence ID" value="NZ_FOPC01000016.1"/>
</dbReference>
<feature type="domain" description="NAD-dependent epimerase/dehydratase" evidence="2">
    <location>
        <begin position="14"/>
        <end position="225"/>
    </location>
</feature>
<accession>A0A1I2X4W9</accession>
<dbReference type="Gene3D" id="3.40.50.720">
    <property type="entry name" value="NAD(P)-binding Rossmann-like Domain"/>
    <property type="match status" value="1"/>
</dbReference>
<keyword evidence="4" id="KW-1185">Reference proteome</keyword>
<evidence type="ECO:0000313" key="4">
    <source>
        <dbReference type="Proteomes" id="UP000199642"/>
    </source>
</evidence>
<proteinExistence type="inferred from homology"/>
<evidence type="ECO:0000259" key="2">
    <source>
        <dbReference type="Pfam" id="PF01370"/>
    </source>
</evidence>
<name>A0A1I2X4W9_9BACT</name>
<dbReference type="PANTHER" id="PTHR43000">
    <property type="entry name" value="DTDP-D-GLUCOSE 4,6-DEHYDRATASE-RELATED"/>
    <property type="match status" value="1"/>
</dbReference>
<dbReference type="InterPro" id="IPR036291">
    <property type="entry name" value="NAD(P)-bd_dom_sf"/>
</dbReference>
<dbReference type="SUPFAM" id="SSF51735">
    <property type="entry name" value="NAD(P)-binding Rossmann-fold domains"/>
    <property type="match status" value="1"/>
</dbReference>
<organism evidence="3 4">
    <name type="scientific">Algoriphagus hitonicola</name>
    <dbReference type="NCBI Taxonomy" id="435880"/>
    <lineage>
        <taxon>Bacteria</taxon>
        <taxon>Pseudomonadati</taxon>
        <taxon>Bacteroidota</taxon>
        <taxon>Cytophagia</taxon>
        <taxon>Cytophagales</taxon>
        <taxon>Cyclobacteriaceae</taxon>
        <taxon>Algoriphagus</taxon>
    </lineage>
</organism>
<gene>
    <name evidence="3" type="ORF">SAMN04487988_11611</name>
</gene>
<sequence>MSVSKKSFTKENKILLVGGTGYLGSQLKLSLSQEGFKQVFISSSKEKGKGIIQLDLLNKSHVSAIRDMDFDFIINLTGQVSNPIDSCLKLNSLGMENLIQICTGKSKLIHLSTVNLYGTGEGFDETTVPQPETPYSTLKLVSEKFLMEKGDKTGFSIIRLSNLYGGKQPKGIFAYLFRSALNRELSLHFNNDGYMVRNYLHVEDAAMGIINLAQKTNFENKEIYNFVGRDELSIRELIGKFENIFNLNFQVRFSNQKAWENSLDISDQKFRTLTGFKEKFLLEDYIKKLKADAHQ</sequence>
<dbReference type="STRING" id="435880.SAMN04487988_11611"/>
<comment type="similarity">
    <text evidence="1">Belongs to the NAD(P)-dependent epimerase/dehydratase family.</text>
</comment>
<dbReference type="CDD" id="cd08946">
    <property type="entry name" value="SDR_e"/>
    <property type="match status" value="1"/>
</dbReference>
<dbReference type="OrthoDB" id="329806at2"/>
<evidence type="ECO:0000256" key="1">
    <source>
        <dbReference type="ARBA" id="ARBA00007637"/>
    </source>
</evidence>
<dbReference type="Pfam" id="PF01370">
    <property type="entry name" value="Epimerase"/>
    <property type="match status" value="1"/>
</dbReference>
<dbReference type="InterPro" id="IPR001509">
    <property type="entry name" value="Epimerase_deHydtase"/>
</dbReference>
<dbReference type="Proteomes" id="UP000199642">
    <property type="component" value="Unassembled WGS sequence"/>
</dbReference>
<dbReference type="EMBL" id="FOPC01000016">
    <property type="protein sequence ID" value="SFH07979.1"/>
    <property type="molecule type" value="Genomic_DNA"/>
</dbReference>
<dbReference type="AlphaFoldDB" id="A0A1I2X4W9"/>